<keyword evidence="4" id="KW-1185">Reference proteome</keyword>
<evidence type="ECO:0000256" key="2">
    <source>
        <dbReference type="ARBA" id="ARBA00022842"/>
    </source>
</evidence>
<dbReference type="InterPro" id="IPR006439">
    <property type="entry name" value="HAD-SF_hydro_IA"/>
</dbReference>
<protein>
    <submittedName>
        <fullName evidence="3">HAD-IA family hydrolase</fullName>
    </submittedName>
</protein>
<dbReference type="InterPro" id="IPR041492">
    <property type="entry name" value="HAD_2"/>
</dbReference>
<evidence type="ECO:0000313" key="3">
    <source>
        <dbReference type="EMBL" id="MEI5907044.1"/>
    </source>
</evidence>
<gene>
    <name evidence="3" type="ORF">WAK64_08240</name>
</gene>
<dbReference type="Proteomes" id="UP001312865">
    <property type="component" value="Unassembled WGS sequence"/>
</dbReference>
<dbReference type="NCBIfam" id="TIGR01549">
    <property type="entry name" value="HAD-SF-IA-v1"/>
    <property type="match status" value="1"/>
</dbReference>
<dbReference type="InterPro" id="IPR050155">
    <property type="entry name" value="HAD-like_hydrolase_sf"/>
</dbReference>
<name>A0ABU8HCG4_9BACI</name>
<dbReference type="PANTHER" id="PTHR43434:SF25">
    <property type="entry name" value="PHOSPHOGLYCOLATE PHOSPHATASE"/>
    <property type="match status" value="1"/>
</dbReference>
<keyword evidence="2" id="KW-0460">Magnesium</keyword>
<dbReference type="RefSeq" id="WP_336586479.1">
    <property type="nucleotide sequence ID" value="NZ_JBBAXC010000005.1"/>
</dbReference>
<evidence type="ECO:0000256" key="1">
    <source>
        <dbReference type="ARBA" id="ARBA00022801"/>
    </source>
</evidence>
<dbReference type="EMBL" id="JBBAXC010000005">
    <property type="protein sequence ID" value="MEI5907044.1"/>
    <property type="molecule type" value="Genomic_DNA"/>
</dbReference>
<dbReference type="InterPro" id="IPR036412">
    <property type="entry name" value="HAD-like_sf"/>
</dbReference>
<dbReference type="GO" id="GO:0016787">
    <property type="term" value="F:hydrolase activity"/>
    <property type="evidence" value="ECO:0007669"/>
    <property type="project" value="UniProtKB-KW"/>
</dbReference>
<evidence type="ECO:0000313" key="4">
    <source>
        <dbReference type="Proteomes" id="UP001312865"/>
    </source>
</evidence>
<dbReference type="SFLD" id="SFLDG01129">
    <property type="entry name" value="C1.5:_HAD__Beta-PGM__Phosphata"/>
    <property type="match status" value="1"/>
</dbReference>
<dbReference type="Pfam" id="PF13419">
    <property type="entry name" value="HAD_2"/>
    <property type="match status" value="1"/>
</dbReference>
<keyword evidence="1 3" id="KW-0378">Hydrolase</keyword>
<accession>A0ABU8HCG4</accession>
<dbReference type="InterPro" id="IPR023214">
    <property type="entry name" value="HAD_sf"/>
</dbReference>
<proteinExistence type="predicted"/>
<dbReference type="Gene3D" id="1.10.150.240">
    <property type="entry name" value="Putative phosphatase, domain 2"/>
    <property type="match status" value="1"/>
</dbReference>
<reference evidence="3 4" key="1">
    <citation type="journal article" date="2018" name="J. Microbiol.">
        <title>Bacillus spongiae sp. nov., isolated from sponge of Jeju Island.</title>
        <authorList>
            <person name="Lee G.E."/>
            <person name="Im W.T."/>
            <person name="Park J.S."/>
        </authorList>
    </citation>
    <scope>NUCLEOTIDE SEQUENCE [LARGE SCALE GENOMIC DNA]</scope>
    <source>
        <strain evidence="3 4">135PIL107-10</strain>
    </source>
</reference>
<comment type="caution">
    <text evidence="3">The sequence shown here is derived from an EMBL/GenBank/DDBJ whole genome shotgun (WGS) entry which is preliminary data.</text>
</comment>
<dbReference type="InterPro" id="IPR023198">
    <property type="entry name" value="PGP-like_dom2"/>
</dbReference>
<dbReference type="SUPFAM" id="SSF56784">
    <property type="entry name" value="HAD-like"/>
    <property type="match status" value="1"/>
</dbReference>
<dbReference type="PANTHER" id="PTHR43434">
    <property type="entry name" value="PHOSPHOGLYCOLATE PHOSPHATASE"/>
    <property type="match status" value="1"/>
</dbReference>
<dbReference type="SFLD" id="SFLDS00003">
    <property type="entry name" value="Haloacid_Dehalogenase"/>
    <property type="match status" value="1"/>
</dbReference>
<organism evidence="3 4">
    <name type="scientific">Bacillus spongiae</name>
    <dbReference type="NCBI Taxonomy" id="2683610"/>
    <lineage>
        <taxon>Bacteria</taxon>
        <taxon>Bacillati</taxon>
        <taxon>Bacillota</taxon>
        <taxon>Bacilli</taxon>
        <taxon>Bacillales</taxon>
        <taxon>Bacillaceae</taxon>
        <taxon>Bacillus</taxon>
    </lineage>
</organism>
<dbReference type="Gene3D" id="3.40.50.1000">
    <property type="entry name" value="HAD superfamily/HAD-like"/>
    <property type="match status" value="1"/>
</dbReference>
<sequence>MNILWDFDGTLFDTYPAYTKIVSTVLGGKVDEKEVYQKLKISFSHAIEYYKLSDKQMKEIAKLESELSPGDIQPFEKVEEILQLATKNVIMTHKDREGVMSILQYYGWDNYFEEIVTSDDGFPRKPHPQAYKYLHQRHQLDLVIGDRELDILPGKELGLATCLFQHPNEIATYNISDYAEFVEVMNTRKSTFGS</sequence>